<feature type="region of interest" description="Disordered" evidence="10">
    <location>
        <begin position="304"/>
        <end position="339"/>
    </location>
</feature>
<dbReference type="EMBL" id="JBHFQA010000014">
    <property type="protein sequence ID" value="KAL2087910.1"/>
    <property type="molecule type" value="Genomic_DNA"/>
</dbReference>
<evidence type="ECO:0000313" key="15">
    <source>
        <dbReference type="Proteomes" id="UP001591681"/>
    </source>
</evidence>
<dbReference type="InterPro" id="IPR012337">
    <property type="entry name" value="RNaseH-like_sf"/>
</dbReference>
<dbReference type="PANTHER" id="PTHR37984">
    <property type="entry name" value="PROTEIN CBG26694"/>
    <property type="match status" value="1"/>
</dbReference>
<dbReference type="GO" id="GO:0003964">
    <property type="term" value="F:RNA-directed DNA polymerase activity"/>
    <property type="evidence" value="ECO:0007669"/>
    <property type="project" value="UniProtKB-KW"/>
</dbReference>
<organism evidence="14 15">
    <name type="scientific">Coilia grayii</name>
    <name type="common">Gray's grenadier anchovy</name>
    <dbReference type="NCBI Taxonomy" id="363190"/>
    <lineage>
        <taxon>Eukaryota</taxon>
        <taxon>Metazoa</taxon>
        <taxon>Chordata</taxon>
        <taxon>Craniata</taxon>
        <taxon>Vertebrata</taxon>
        <taxon>Euteleostomi</taxon>
        <taxon>Actinopterygii</taxon>
        <taxon>Neopterygii</taxon>
        <taxon>Teleostei</taxon>
        <taxon>Clupei</taxon>
        <taxon>Clupeiformes</taxon>
        <taxon>Clupeoidei</taxon>
        <taxon>Engraulidae</taxon>
        <taxon>Coilinae</taxon>
        <taxon>Coilia</taxon>
    </lineage>
</organism>
<dbReference type="FunFam" id="3.30.420.10:FF:000032">
    <property type="entry name" value="Retrovirus-related Pol polyprotein from transposon 297-like Protein"/>
    <property type="match status" value="1"/>
</dbReference>
<dbReference type="InterPro" id="IPR000477">
    <property type="entry name" value="RT_dom"/>
</dbReference>
<evidence type="ECO:0000256" key="5">
    <source>
        <dbReference type="ARBA" id="ARBA00022722"/>
    </source>
</evidence>
<dbReference type="InterPro" id="IPR043128">
    <property type="entry name" value="Rev_trsase/Diguanyl_cyclase"/>
</dbReference>
<dbReference type="CDD" id="cd01647">
    <property type="entry name" value="RT_LTR"/>
    <property type="match status" value="1"/>
</dbReference>
<keyword evidence="3" id="KW-0808">Transferase</keyword>
<dbReference type="Gene3D" id="1.10.4020.10">
    <property type="entry name" value="DNA breaking-rejoining enzymes"/>
    <property type="match status" value="1"/>
</dbReference>
<keyword evidence="4" id="KW-0548">Nucleotidyltransferase</keyword>
<dbReference type="Gene3D" id="3.30.420.10">
    <property type="entry name" value="Ribonuclease H-like superfamily/Ribonuclease H"/>
    <property type="match status" value="1"/>
</dbReference>
<evidence type="ECO:0000256" key="1">
    <source>
        <dbReference type="ARBA" id="ARBA00010879"/>
    </source>
</evidence>
<evidence type="ECO:0000256" key="10">
    <source>
        <dbReference type="SAM" id="MobiDB-lite"/>
    </source>
</evidence>
<evidence type="ECO:0000256" key="9">
    <source>
        <dbReference type="ARBA" id="ARBA00039658"/>
    </source>
</evidence>
<proteinExistence type="inferred from homology"/>
<dbReference type="GO" id="GO:0004523">
    <property type="term" value="F:RNA-DNA hybrid ribonuclease activity"/>
    <property type="evidence" value="ECO:0007669"/>
    <property type="project" value="UniProtKB-EC"/>
</dbReference>
<keyword evidence="7" id="KW-0378">Hydrolase</keyword>
<evidence type="ECO:0000256" key="4">
    <source>
        <dbReference type="ARBA" id="ARBA00022695"/>
    </source>
</evidence>
<comment type="caution">
    <text evidence="14">The sequence shown here is derived from an EMBL/GenBank/DDBJ whole genome shotgun (WGS) entry which is preliminary data.</text>
</comment>
<dbReference type="SUPFAM" id="SSF53098">
    <property type="entry name" value="Ribonuclease H-like"/>
    <property type="match status" value="1"/>
</dbReference>
<evidence type="ECO:0000259" key="11">
    <source>
        <dbReference type="PROSITE" id="PS50804"/>
    </source>
</evidence>
<evidence type="ECO:0000256" key="3">
    <source>
        <dbReference type="ARBA" id="ARBA00022679"/>
    </source>
</evidence>
<dbReference type="InterPro" id="IPR041588">
    <property type="entry name" value="Integrase_H2C2"/>
</dbReference>
<gene>
    <name evidence="14" type="ORF">ACEWY4_016738</name>
</gene>
<reference evidence="14 15" key="1">
    <citation type="submission" date="2024-09" db="EMBL/GenBank/DDBJ databases">
        <title>A chromosome-level genome assembly of Gray's grenadier anchovy, Coilia grayii.</title>
        <authorList>
            <person name="Fu Z."/>
        </authorList>
    </citation>
    <scope>NUCLEOTIDE SEQUENCE [LARGE SCALE GENOMIC DNA]</scope>
    <source>
        <strain evidence="14">G4</strain>
        <tissue evidence="14">Muscle</tissue>
    </source>
</reference>
<dbReference type="InterPro" id="IPR038269">
    <property type="entry name" value="SCAN_sf"/>
</dbReference>
<evidence type="ECO:0000259" key="12">
    <source>
        <dbReference type="PROSITE" id="PS50878"/>
    </source>
</evidence>
<protein>
    <recommendedName>
        <fullName evidence="9">Gypsy retrotransposon integrase-like protein 1</fullName>
        <ecNumber evidence="2">3.1.26.4</ecNumber>
    </recommendedName>
</protein>
<dbReference type="Pfam" id="PF02023">
    <property type="entry name" value="SCAN"/>
    <property type="match status" value="1"/>
</dbReference>
<keyword evidence="6" id="KW-0255">Endonuclease</keyword>
<evidence type="ECO:0000313" key="14">
    <source>
        <dbReference type="EMBL" id="KAL2087910.1"/>
    </source>
</evidence>
<dbReference type="PROSITE" id="PS50994">
    <property type="entry name" value="INTEGRASE"/>
    <property type="match status" value="1"/>
</dbReference>
<evidence type="ECO:0000259" key="13">
    <source>
        <dbReference type="PROSITE" id="PS50994"/>
    </source>
</evidence>
<dbReference type="FunFam" id="3.30.70.270:FF:000115">
    <property type="entry name" value="Polyprotein of retroviral origin, putative"/>
    <property type="match status" value="1"/>
</dbReference>
<dbReference type="CDD" id="cd09274">
    <property type="entry name" value="RNase_HI_RT_Ty3"/>
    <property type="match status" value="1"/>
</dbReference>
<dbReference type="Pfam" id="PF22938">
    <property type="entry name" value="Integrase_p58_C"/>
    <property type="match status" value="1"/>
</dbReference>
<feature type="domain" description="Integrase catalytic" evidence="13">
    <location>
        <begin position="725"/>
        <end position="883"/>
    </location>
</feature>
<dbReference type="PROSITE" id="PS50878">
    <property type="entry name" value="RT_POL"/>
    <property type="match status" value="1"/>
</dbReference>
<name>A0ABD1JMM9_9TELE</name>
<evidence type="ECO:0000256" key="2">
    <source>
        <dbReference type="ARBA" id="ARBA00012180"/>
    </source>
</evidence>
<dbReference type="Pfam" id="PF00665">
    <property type="entry name" value="rve"/>
    <property type="match status" value="1"/>
</dbReference>
<evidence type="ECO:0000256" key="8">
    <source>
        <dbReference type="ARBA" id="ARBA00022918"/>
    </source>
</evidence>
<keyword evidence="8" id="KW-0695">RNA-directed DNA polymerase</keyword>
<keyword evidence="15" id="KW-1185">Reference proteome</keyword>
<dbReference type="Gene3D" id="1.10.340.70">
    <property type="match status" value="1"/>
</dbReference>
<feature type="domain" description="SCAN box" evidence="11">
    <location>
        <begin position="217"/>
        <end position="295"/>
    </location>
</feature>
<accession>A0ABD1JMM9</accession>
<dbReference type="Pfam" id="PF00078">
    <property type="entry name" value="RVT_1"/>
    <property type="match status" value="1"/>
</dbReference>
<dbReference type="Proteomes" id="UP001591681">
    <property type="component" value="Unassembled WGS sequence"/>
</dbReference>
<dbReference type="InterPro" id="IPR001584">
    <property type="entry name" value="Integrase_cat-core"/>
</dbReference>
<dbReference type="InterPro" id="IPR036397">
    <property type="entry name" value="RNaseH_sf"/>
</dbReference>
<dbReference type="SUPFAM" id="SSF47353">
    <property type="entry name" value="Retrovirus capsid dimerization domain-like"/>
    <property type="match status" value="1"/>
</dbReference>
<dbReference type="InterPro" id="IPR003309">
    <property type="entry name" value="SCAN_dom"/>
</dbReference>
<dbReference type="FunFam" id="1.10.340.70:FF:000001">
    <property type="entry name" value="Retrovirus-related Pol polyprotein from transposon gypsy-like Protein"/>
    <property type="match status" value="1"/>
</dbReference>
<dbReference type="PROSITE" id="PS50804">
    <property type="entry name" value="SCAN_BOX"/>
    <property type="match status" value="1"/>
</dbReference>
<comment type="similarity">
    <text evidence="1">Belongs to the beta type-B retroviral polymerase family. HERV class-II K(HML-2) pol subfamily.</text>
</comment>
<keyword evidence="5" id="KW-0540">Nuclease</keyword>
<dbReference type="InterPro" id="IPR043502">
    <property type="entry name" value="DNA/RNA_pol_sf"/>
</dbReference>
<evidence type="ECO:0000256" key="7">
    <source>
        <dbReference type="ARBA" id="ARBA00022801"/>
    </source>
</evidence>
<dbReference type="Pfam" id="PF17921">
    <property type="entry name" value="Integrase_H2C2"/>
    <property type="match status" value="1"/>
</dbReference>
<feature type="domain" description="Reverse transcriptase" evidence="12">
    <location>
        <begin position="1144"/>
        <end position="1321"/>
    </location>
</feature>
<dbReference type="InterPro" id="IPR054465">
    <property type="entry name" value="Integrase_p58-like_C"/>
</dbReference>
<dbReference type="SUPFAM" id="SSF56672">
    <property type="entry name" value="DNA/RNA polymerases"/>
    <property type="match status" value="1"/>
</dbReference>
<evidence type="ECO:0000256" key="6">
    <source>
        <dbReference type="ARBA" id="ARBA00022759"/>
    </source>
</evidence>
<dbReference type="Gene3D" id="3.30.70.270">
    <property type="match status" value="2"/>
</dbReference>
<dbReference type="Gene3D" id="3.10.10.10">
    <property type="entry name" value="HIV Type 1 Reverse Transcriptase, subunit A, domain 1"/>
    <property type="match status" value="1"/>
</dbReference>
<dbReference type="InterPro" id="IPR050951">
    <property type="entry name" value="Retrovirus_Pol_polyprotein"/>
</dbReference>
<dbReference type="FunFam" id="3.10.20.370:FF:000001">
    <property type="entry name" value="Retrovirus-related Pol polyprotein from transposon 17.6-like protein"/>
    <property type="match status" value="1"/>
</dbReference>
<dbReference type="EC" id="3.1.26.4" evidence="2"/>
<sequence length="1535" mass="171632">MFDLDEFVRAPTQEGLLSLTRDELLRVAGHYKVEVRGGIPKAELQVQLIDALHRDGIFGEVDKVIPEHPASPTKSSLEWKRLALREKELECEQAKMQREYELRVKELEHAHVLRTKELELQARQAGVPARVDFDVARNIRVVPPFNEKEVDKFFNHFERVATTLKWPGHVWTMVLQCVFTGKAQEAYSSLPLQDASDYEKVKKAVLRIYSLVPEAYRQKYRSFLKSDSLTYVEFVREKELLFDRWLQAEKVTTFDALRNLMIVEDFTNNLPQGIATHVSEHKDLTPTKAAELADEYALAHRRDFTGKNSASKSSGLKPAFSRSRTPSPPQDKFRNKPSSKHPVKLCVYCKKKGHVMAECYRFKRKDQTHPANPGKTETGLCVSNLKVDEIKQSKSKAVKPIANRSFAPFILDGTVALPGVPGEPTPIKILRDTGASQSFVLRNVLPFSDSTQTGDSVLVRGIEMGFVDVPLHKVSLSSDLVTGNVVVGVRPSLPVEGVAMLLGNDLAGGKVLPCPIVSPVSSGLDVKMSMDLPEVFPSSVVTRAMAQRFKNDTPDDVIDLSDTFLASPSADGVQLSCVPPSVSAKLPLNREQLIKEQTDDSSLTPLFSQVMSKSEVDSSPQGYFVQDGVLMRKWRPLTAPAHDWHVVNQIVVPTALREEILSLAHDHHFAGHLGVKKTADRVMHNFYWPGIMRDVAKFCKTCHLCQVVGKPNQVIPPAPLQPIPVSSEPFAHVILDCVGPLPKTKTGNQYLLTIMCSLTRFPEAIPLRKITAPVVVKALLNFFSMFGLPKMVQTDQGTNFMSNVFKQVMQQLAIQHVTSSSYHPQSQGALERFHQTLKNMLKTYCLEFQRDWDEGVPMALFAIREVVQESLGFSPAELVFGHSVRGPLKIVRDAWLTDSTRYHDLSDYVSKMRYRLQRACQLAKQNLKVSQGKMKKRYDRKAISRHFSPGDQVMVLLPVLGSALQARYAGPYRIKRRVGELNYVIATPDRRKVTRLCHINRLKPYCTRPTQSDTPVSFFKDGDSELSTASSAETATVAPCAVTVFSDTPPDVPGPSVEVVEGRLKNSEILNDLPAYLSHLSESEASDLTALFKSHRDLFSDIPRCTNAIVHDIEVEGAKPIRQHPYRANPLKRAILKQEVNFMLENNIAETSNSPWSSPCLLVPKPDGTFRFCTDFRRVNTVTKPDSHPLPRMDDCVDRLGTASHVSKLDLLKGYWQVPLSDRAKEISAFVTPDHFLQYVCMPFGLRNAPATFQRLMNNVLNGVRNCEAFLDDVIVYSATWRSHMEDLATVFDRLSKASLTVNLAKCVFGQATVVYLGKVVGRGEVRPVHSKVEAILTFPAPTSRRELRRFLGMVGYYRSFCKNFSTVAAPLTDMLSTKRVFKWGEACQAAFEAVKALLTTAPVLAAPNFDMPFSIAVDASDLGAGAVLFQAGKDGLDHPVAFFSRKFNSYQRAYSTIEKEALALVLALQHFEVYVGGATTVTVFTDHNPLTFLNRMCNSNQRLMRWSLVLQGYNIDIKHIRGCDNVVADALSRV</sequence>
<dbReference type="Pfam" id="PF17917">
    <property type="entry name" value="RT_RNaseH"/>
    <property type="match status" value="1"/>
</dbReference>
<dbReference type="PANTHER" id="PTHR37984:SF5">
    <property type="entry name" value="PROTEIN NYNRIN-LIKE"/>
    <property type="match status" value="1"/>
</dbReference>
<dbReference type="InterPro" id="IPR041373">
    <property type="entry name" value="RT_RNaseH"/>
</dbReference>